<dbReference type="InterPro" id="IPR010982">
    <property type="entry name" value="Lambda_DNA-bd_dom_sf"/>
</dbReference>
<feature type="domain" description="HTH lacI-type" evidence="4">
    <location>
        <begin position="6"/>
        <end position="60"/>
    </location>
</feature>
<evidence type="ECO:0000313" key="5">
    <source>
        <dbReference type="EMBL" id="MFD1717057.1"/>
    </source>
</evidence>
<accession>A0ABW4L3W5</accession>
<dbReference type="PROSITE" id="PS50932">
    <property type="entry name" value="HTH_LACI_2"/>
    <property type="match status" value="1"/>
</dbReference>
<keyword evidence="1" id="KW-0805">Transcription regulation</keyword>
<gene>
    <name evidence="5" type="ORF">ACFSE6_04375</name>
</gene>
<dbReference type="Gene3D" id="1.10.260.40">
    <property type="entry name" value="lambda repressor-like DNA-binding domains"/>
    <property type="match status" value="1"/>
</dbReference>
<dbReference type="RefSeq" id="WP_388004009.1">
    <property type="nucleotide sequence ID" value="NZ_JBHUEE010000002.1"/>
</dbReference>
<dbReference type="Proteomes" id="UP001597277">
    <property type="component" value="Unassembled WGS sequence"/>
</dbReference>
<evidence type="ECO:0000256" key="3">
    <source>
        <dbReference type="ARBA" id="ARBA00023163"/>
    </source>
</evidence>
<dbReference type="InterPro" id="IPR000843">
    <property type="entry name" value="HTH_LacI"/>
</dbReference>
<dbReference type="EMBL" id="JBHUEE010000002">
    <property type="protein sequence ID" value="MFD1717057.1"/>
    <property type="molecule type" value="Genomic_DNA"/>
</dbReference>
<dbReference type="InterPro" id="IPR046335">
    <property type="entry name" value="LacI/GalR-like_sensor"/>
</dbReference>
<keyword evidence="3" id="KW-0804">Transcription</keyword>
<dbReference type="PANTHER" id="PTHR30146:SF153">
    <property type="entry name" value="LACTOSE OPERON REPRESSOR"/>
    <property type="match status" value="1"/>
</dbReference>
<dbReference type="GO" id="GO:0003677">
    <property type="term" value="F:DNA binding"/>
    <property type="evidence" value="ECO:0007669"/>
    <property type="project" value="UniProtKB-KW"/>
</dbReference>
<dbReference type="CDD" id="cd01392">
    <property type="entry name" value="HTH_LacI"/>
    <property type="match status" value="1"/>
</dbReference>
<organism evidence="5 6">
    <name type="scientific">Georgenia deserti</name>
    <dbReference type="NCBI Taxonomy" id="2093781"/>
    <lineage>
        <taxon>Bacteria</taxon>
        <taxon>Bacillati</taxon>
        <taxon>Actinomycetota</taxon>
        <taxon>Actinomycetes</taxon>
        <taxon>Micrococcales</taxon>
        <taxon>Bogoriellaceae</taxon>
        <taxon>Georgenia</taxon>
    </lineage>
</organism>
<reference evidence="6" key="1">
    <citation type="journal article" date="2019" name="Int. J. Syst. Evol. Microbiol.">
        <title>The Global Catalogue of Microorganisms (GCM) 10K type strain sequencing project: providing services to taxonomists for standard genome sequencing and annotation.</title>
        <authorList>
            <consortium name="The Broad Institute Genomics Platform"/>
            <consortium name="The Broad Institute Genome Sequencing Center for Infectious Disease"/>
            <person name="Wu L."/>
            <person name="Ma J."/>
        </authorList>
    </citation>
    <scope>NUCLEOTIDE SEQUENCE [LARGE SCALE GENOMIC DNA]</scope>
    <source>
        <strain evidence="6">JCM 17130</strain>
    </source>
</reference>
<name>A0ABW4L3W5_9MICO</name>
<dbReference type="InterPro" id="IPR028082">
    <property type="entry name" value="Peripla_BP_I"/>
</dbReference>
<dbReference type="SUPFAM" id="SSF53822">
    <property type="entry name" value="Periplasmic binding protein-like I"/>
    <property type="match status" value="1"/>
</dbReference>
<evidence type="ECO:0000256" key="2">
    <source>
        <dbReference type="ARBA" id="ARBA00023125"/>
    </source>
</evidence>
<dbReference type="Gene3D" id="3.40.50.2300">
    <property type="match status" value="2"/>
</dbReference>
<keyword evidence="6" id="KW-1185">Reference proteome</keyword>
<evidence type="ECO:0000259" key="4">
    <source>
        <dbReference type="PROSITE" id="PS50932"/>
    </source>
</evidence>
<comment type="caution">
    <text evidence="5">The sequence shown here is derived from an EMBL/GenBank/DDBJ whole genome shotgun (WGS) entry which is preliminary data.</text>
</comment>
<dbReference type="PANTHER" id="PTHR30146">
    <property type="entry name" value="LACI-RELATED TRANSCRIPTIONAL REPRESSOR"/>
    <property type="match status" value="1"/>
</dbReference>
<proteinExistence type="predicted"/>
<dbReference type="SMART" id="SM00354">
    <property type="entry name" value="HTH_LACI"/>
    <property type="match status" value="1"/>
</dbReference>
<dbReference type="Pfam" id="PF13377">
    <property type="entry name" value="Peripla_BP_3"/>
    <property type="match status" value="1"/>
</dbReference>
<sequence>MSVKTPTVYDVAAQAGVSIATVSRVFRQPEAVREATRERVMAAVRELGYVPSASARGLAGRRTSVLGLLLPGHDDLEPGRSAPVRSGEVAFIDDRAAALTPTSPNLYFDELLRGVEVASWRAGYALTVTAGRGMSREMVLSDIAGRVDGLAVVARTLSDDLVSRTARRLPIVVLAGTGAGGVDHVEVDNRGGMRALSRHVLQVKPPGPVLYLEGPRQSPDAEARAAGFGEAVDGADEDVHRRPAEFTHEGGYAATADFLRVRRPGAVVAANDQSALGALDALRRVGVRVPTQCVVTGFDGIDAGRYANPSLTTVRQPMTALGERAVEVLLRRLGEPELPPCGLQLPVEVLLRDSCPPAD</sequence>
<dbReference type="SUPFAM" id="SSF47413">
    <property type="entry name" value="lambda repressor-like DNA-binding domains"/>
    <property type="match status" value="1"/>
</dbReference>
<protein>
    <submittedName>
        <fullName evidence="5">LacI family DNA-binding transcriptional regulator</fullName>
    </submittedName>
</protein>
<dbReference type="Pfam" id="PF00356">
    <property type="entry name" value="LacI"/>
    <property type="match status" value="1"/>
</dbReference>
<evidence type="ECO:0000256" key="1">
    <source>
        <dbReference type="ARBA" id="ARBA00023015"/>
    </source>
</evidence>
<keyword evidence="2 5" id="KW-0238">DNA-binding</keyword>
<evidence type="ECO:0000313" key="6">
    <source>
        <dbReference type="Proteomes" id="UP001597277"/>
    </source>
</evidence>